<keyword evidence="8" id="KW-0378">Hydrolase</keyword>
<proteinExistence type="inferred from homology"/>
<keyword evidence="5 16" id="KW-0121">Carboxypeptidase</keyword>
<keyword evidence="10" id="KW-0573">Peptidoglycan synthesis</keyword>
<reference evidence="16 17" key="1">
    <citation type="submission" date="2019-07" db="EMBL/GenBank/DDBJ databases">
        <title>Genomic Encyclopedia of Archaeal and Bacterial Type Strains, Phase II (KMG-II): from individual species to whole genera.</title>
        <authorList>
            <person name="Goeker M."/>
        </authorList>
    </citation>
    <scope>NUCLEOTIDE SEQUENCE [LARGE SCALE GENOMIC DNA]</scope>
    <source>
        <strain evidence="16 17">ATCC BAA-252</strain>
    </source>
</reference>
<dbReference type="InterPro" id="IPR018044">
    <property type="entry name" value="Peptidase_S11"/>
</dbReference>
<dbReference type="Proteomes" id="UP000320593">
    <property type="component" value="Unassembled WGS sequence"/>
</dbReference>
<dbReference type="PANTHER" id="PTHR21581:SF6">
    <property type="entry name" value="TRAFFICKING PROTEIN PARTICLE COMPLEX SUBUNIT 12"/>
    <property type="match status" value="1"/>
</dbReference>
<dbReference type="Gene3D" id="2.60.410.10">
    <property type="entry name" value="D-Ala-D-Ala carboxypeptidase, C-terminal domain"/>
    <property type="match status" value="1"/>
</dbReference>
<dbReference type="InterPro" id="IPR012338">
    <property type="entry name" value="Beta-lactam/transpept-like"/>
</dbReference>
<dbReference type="EC" id="3.4.16.4" evidence="4"/>
<dbReference type="Gene3D" id="3.40.710.10">
    <property type="entry name" value="DD-peptidase/beta-lactamase superfamily"/>
    <property type="match status" value="1"/>
</dbReference>
<evidence type="ECO:0000256" key="12">
    <source>
        <dbReference type="ARBA" id="ARBA00034000"/>
    </source>
</evidence>
<comment type="caution">
    <text evidence="16">The sequence shown here is derived from an EMBL/GenBank/DDBJ whole genome shotgun (WGS) entry which is preliminary data.</text>
</comment>
<evidence type="ECO:0000256" key="6">
    <source>
        <dbReference type="ARBA" id="ARBA00022670"/>
    </source>
</evidence>
<evidence type="ECO:0000256" key="3">
    <source>
        <dbReference type="ARBA" id="ARBA00007164"/>
    </source>
</evidence>
<dbReference type="Pfam" id="PF00768">
    <property type="entry name" value="Peptidase_S11"/>
    <property type="match status" value="1"/>
</dbReference>
<protein>
    <recommendedName>
        <fullName evidence="4">serine-type D-Ala-D-Ala carboxypeptidase</fullName>
        <ecNumber evidence="4">3.4.16.4</ecNumber>
    </recommendedName>
</protein>
<evidence type="ECO:0000313" key="17">
    <source>
        <dbReference type="Proteomes" id="UP000320593"/>
    </source>
</evidence>
<dbReference type="SUPFAM" id="SSF56601">
    <property type="entry name" value="beta-lactamase/transpeptidase-like"/>
    <property type="match status" value="1"/>
</dbReference>
<dbReference type="EMBL" id="VLLF01000001">
    <property type="protein sequence ID" value="TWI92985.1"/>
    <property type="molecule type" value="Genomic_DNA"/>
</dbReference>
<dbReference type="AlphaFoldDB" id="A0A562TH94"/>
<accession>A0A562TH94</accession>
<dbReference type="InterPro" id="IPR012907">
    <property type="entry name" value="Peptidase_S11_C"/>
</dbReference>
<evidence type="ECO:0000256" key="11">
    <source>
        <dbReference type="ARBA" id="ARBA00023316"/>
    </source>
</evidence>
<feature type="signal peptide" evidence="14">
    <location>
        <begin position="1"/>
        <end position="27"/>
    </location>
</feature>
<dbReference type="SUPFAM" id="SSF69189">
    <property type="entry name" value="Penicillin-binding protein associated domain"/>
    <property type="match status" value="1"/>
</dbReference>
<dbReference type="UniPathway" id="UPA00219"/>
<feature type="domain" description="Peptidase S11 D-Ala-D-Ala carboxypeptidase A C-terminal" evidence="15">
    <location>
        <begin position="278"/>
        <end position="368"/>
    </location>
</feature>
<dbReference type="InterPro" id="IPR015956">
    <property type="entry name" value="Peniciliin-bd_prot_C_sf"/>
</dbReference>
<comment type="similarity">
    <text evidence="3 13">Belongs to the peptidase S11 family.</text>
</comment>
<evidence type="ECO:0000256" key="9">
    <source>
        <dbReference type="ARBA" id="ARBA00022960"/>
    </source>
</evidence>
<keyword evidence="11" id="KW-0961">Cell wall biogenesis/degradation</keyword>
<dbReference type="GO" id="GO:0071555">
    <property type="term" value="P:cell wall organization"/>
    <property type="evidence" value="ECO:0007669"/>
    <property type="project" value="UniProtKB-KW"/>
</dbReference>
<dbReference type="GO" id="GO:0008360">
    <property type="term" value="P:regulation of cell shape"/>
    <property type="evidence" value="ECO:0007669"/>
    <property type="project" value="UniProtKB-KW"/>
</dbReference>
<evidence type="ECO:0000256" key="2">
    <source>
        <dbReference type="ARBA" id="ARBA00004752"/>
    </source>
</evidence>
<sequence length="387" mass="40825">MGVLKRLRQAGLAAGIVFQAAVCAATADTLSTSADIAILTNPQSGTTLYAKEADTPFAPGSLAKVMTAAVVFEALNQVEVSSDQNCTVSEHAWRTGGAPSRGATMFAAIKSDIPVEDLLRGLLIHNANDAAIILGECLSGTEAGFAARMTAFGETIGMTATRFMNPTGYEMEGAQTTARDLSVLASYILKSHPDRYALFSEPEFTWNNIFQRNKNPLIGEIRNLDGLGAGQSEQDGFAGLASVERNGLRVVAVVAGLPSVNARLKAMREVIEGAWDFFTIQTLYQKGDVVAEASVFGGEHGTVPLIAAQNVDVLLPRGGTLDYRLRVVYDGPLEAPVSKGMPAGELRVVGQDGVVHTSALQTGAAVQRGSLQARAIDGLAELLFGWL</sequence>
<feature type="chain" id="PRO_5022047497" description="serine-type D-Ala-D-Ala carboxypeptidase" evidence="14">
    <location>
        <begin position="28"/>
        <end position="387"/>
    </location>
</feature>
<dbReference type="GO" id="GO:0009252">
    <property type="term" value="P:peptidoglycan biosynthetic process"/>
    <property type="evidence" value="ECO:0007669"/>
    <property type="project" value="UniProtKB-UniPathway"/>
</dbReference>
<evidence type="ECO:0000256" key="10">
    <source>
        <dbReference type="ARBA" id="ARBA00022984"/>
    </source>
</evidence>
<dbReference type="GO" id="GO:0006508">
    <property type="term" value="P:proteolysis"/>
    <property type="evidence" value="ECO:0007669"/>
    <property type="project" value="UniProtKB-KW"/>
</dbReference>
<name>A0A562TH94_9HYPH</name>
<dbReference type="RefSeq" id="WP_145340499.1">
    <property type="nucleotide sequence ID" value="NZ_SMLY01000087.1"/>
</dbReference>
<dbReference type="OrthoDB" id="9795979at2"/>
<comment type="pathway">
    <text evidence="2">Cell wall biogenesis; peptidoglycan biosynthesis.</text>
</comment>
<keyword evidence="17" id="KW-1185">Reference proteome</keyword>
<evidence type="ECO:0000313" key="16">
    <source>
        <dbReference type="EMBL" id="TWI92985.1"/>
    </source>
</evidence>
<evidence type="ECO:0000256" key="1">
    <source>
        <dbReference type="ARBA" id="ARBA00003217"/>
    </source>
</evidence>
<organism evidence="16 17">
    <name type="scientific">Roseibium hamelinense</name>
    <dbReference type="NCBI Taxonomy" id="150831"/>
    <lineage>
        <taxon>Bacteria</taxon>
        <taxon>Pseudomonadati</taxon>
        <taxon>Pseudomonadota</taxon>
        <taxon>Alphaproteobacteria</taxon>
        <taxon>Hyphomicrobiales</taxon>
        <taxon>Stappiaceae</taxon>
        <taxon>Roseibium</taxon>
    </lineage>
</organism>
<dbReference type="PRINTS" id="PR00725">
    <property type="entry name" value="DADACBPTASE1"/>
</dbReference>
<evidence type="ECO:0000259" key="15">
    <source>
        <dbReference type="SMART" id="SM00936"/>
    </source>
</evidence>
<evidence type="ECO:0000256" key="14">
    <source>
        <dbReference type="SAM" id="SignalP"/>
    </source>
</evidence>
<evidence type="ECO:0000256" key="8">
    <source>
        <dbReference type="ARBA" id="ARBA00022801"/>
    </source>
</evidence>
<comment type="function">
    <text evidence="1">Removes C-terminal D-alanyl residues from sugar-peptide cell wall precursors.</text>
</comment>
<dbReference type="SMART" id="SM00936">
    <property type="entry name" value="PBP5_C"/>
    <property type="match status" value="1"/>
</dbReference>
<dbReference type="InterPro" id="IPR001967">
    <property type="entry name" value="Peptidase_S11_N"/>
</dbReference>
<dbReference type="GO" id="GO:0009002">
    <property type="term" value="F:serine-type D-Ala-D-Ala carboxypeptidase activity"/>
    <property type="evidence" value="ECO:0007669"/>
    <property type="project" value="UniProtKB-EC"/>
</dbReference>
<keyword evidence="9" id="KW-0133">Cell shape</keyword>
<dbReference type="PANTHER" id="PTHR21581">
    <property type="entry name" value="D-ALANYL-D-ALANINE CARBOXYPEPTIDASE"/>
    <property type="match status" value="1"/>
</dbReference>
<dbReference type="InterPro" id="IPR037167">
    <property type="entry name" value="Peptidase_S11_C_sf"/>
</dbReference>
<evidence type="ECO:0000256" key="13">
    <source>
        <dbReference type="RuleBase" id="RU004016"/>
    </source>
</evidence>
<keyword evidence="6" id="KW-0645">Protease</keyword>
<evidence type="ECO:0000256" key="5">
    <source>
        <dbReference type="ARBA" id="ARBA00022645"/>
    </source>
</evidence>
<dbReference type="Pfam" id="PF07943">
    <property type="entry name" value="PBP5_C"/>
    <property type="match status" value="1"/>
</dbReference>
<evidence type="ECO:0000256" key="7">
    <source>
        <dbReference type="ARBA" id="ARBA00022729"/>
    </source>
</evidence>
<evidence type="ECO:0000256" key="4">
    <source>
        <dbReference type="ARBA" id="ARBA00012448"/>
    </source>
</evidence>
<gene>
    <name evidence="16" type="ORF">JM93_00537</name>
</gene>
<comment type="catalytic activity">
    <reaction evidence="12">
        <text>Preferential cleavage: (Ac)2-L-Lys-D-Ala-|-D-Ala. Also transpeptidation of peptidyl-alanyl moieties that are N-acyl substituents of D-alanine.</text>
        <dbReference type="EC" id="3.4.16.4"/>
    </reaction>
</comment>
<keyword evidence="7 14" id="KW-0732">Signal</keyword>